<accession>A0A087M6E4</accession>
<feature type="transmembrane region" description="Helical" evidence="1">
    <location>
        <begin position="68"/>
        <end position="87"/>
    </location>
</feature>
<reference evidence="2 3" key="1">
    <citation type="submission" date="2014-08" db="EMBL/GenBank/DDBJ databases">
        <authorList>
            <person name="Hassan Y.I."/>
            <person name="Lepp D."/>
            <person name="Zhou T."/>
        </authorList>
    </citation>
    <scope>NUCLEOTIDE SEQUENCE [LARGE SCALE GENOMIC DNA]</scope>
    <source>
        <strain evidence="2 3">IFO13584</strain>
    </source>
</reference>
<proteinExistence type="predicted"/>
<sequence length="133" mass="14453">MSILLGVIMLFALLSAVLAAGQAIAISRLAAASGPSWREWLFSWWRFERVAGWAGLSGEVQAAIYKRAVIACLFFVILGLILSGWVVNQRQAPAPVAASALINDWRVLPAAQFAEQFEIRRVAPMPGTTILES</sequence>
<keyword evidence="1" id="KW-1133">Transmembrane helix</keyword>
<dbReference type="AlphaFoldDB" id="A0A087M6E4"/>
<name>A0A087M6E4_9HYPH</name>
<keyword evidence="1" id="KW-0812">Transmembrane</keyword>
<dbReference type="Proteomes" id="UP000028981">
    <property type="component" value="Unassembled WGS sequence"/>
</dbReference>
<dbReference type="RefSeq" id="WP_035078751.1">
    <property type="nucleotide sequence ID" value="NZ_JQGC01000002.1"/>
</dbReference>
<dbReference type="OrthoDB" id="7948475at2"/>
<evidence type="ECO:0000313" key="3">
    <source>
        <dbReference type="Proteomes" id="UP000028981"/>
    </source>
</evidence>
<keyword evidence="1" id="KW-0472">Membrane</keyword>
<protein>
    <submittedName>
        <fullName evidence="2">Uncharacterized protein</fullName>
    </submittedName>
</protein>
<comment type="caution">
    <text evidence="2">The sequence shown here is derived from an EMBL/GenBank/DDBJ whole genome shotgun (WGS) entry which is preliminary data.</text>
</comment>
<keyword evidence="3" id="KW-1185">Reference proteome</keyword>
<organism evidence="2 3">
    <name type="scientific">Devosia riboflavina</name>
    <dbReference type="NCBI Taxonomy" id="46914"/>
    <lineage>
        <taxon>Bacteria</taxon>
        <taxon>Pseudomonadati</taxon>
        <taxon>Pseudomonadota</taxon>
        <taxon>Alphaproteobacteria</taxon>
        <taxon>Hyphomicrobiales</taxon>
        <taxon>Devosiaceae</taxon>
        <taxon>Devosia</taxon>
    </lineage>
</organism>
<gene>
    <name evidence="2" type="ORF">JP75_02520</name>
</gene>
<evidence type="ECO:0000256" key="1">
    <source>
        <dbReference type="SAM" id="Phobius"/>
    </source>
</evidence>
<dbReference type="EMBL" id="JQGC01000002">
    <property type="protein sequence ID" value="KFL32447.1"/>
    <property type="molecule type" value="Genomic_DNA"/>
</dbReference>
<evidence type="ECO:0000313" key="2">
    <source>
        <dbReference type="EMBL" id="KFL32447.1"/>
    </source>
</evidence>
<dbReference type="STRING" id="46914.JP75_02520"/>